<organism evidence="3 4">
    <name type="scientific">Crotalaria pallida</name>
    <name type="common">Smooth rattlebox</name>
    <name type="synonym">Crotalaria striata</name>
    <dbReference type="NCBI Taxonomy" id="3830"/>
    <lineage>
        <taxon>Eukaryota</taxon>
        <taxon>Viridiplantae</taxon>
        <taxon>Streptophyta</taxon>
        <taxon>Embryophyta</taxon>
        <taxon>Tracheophyta</taxon>
        <taxon>Spermatophyta</taxon>
        <taxon>Magnoliopsida</taxon>
        <taxon>eudicotyledons</taxon>
        <taxon>Gunneridae</taxon>
        <taxon>Pentapetalae</taxon>
        <taxon>rosids</taxon>
        <taxon>fabids</taxon>
        <taxon>Fabales</taxon>
        <taxon>Fabaceae</taxon>
        <taxon>Papilionoideae</taxon>
        <taxon>50 kb inversion clade</taxon>
        <taxon>genistoids sensu lato</taxon>
        <taxon>core genistoids</taxon>
        <taxon>Crotalarieae</taxon>
        <taxon>Crotalaria</taxon>
    </lineage>
</organism>
<dbReference type="Gene3D" id="3.60.10.10">
    <property type="entry name" value="Endonuclease/exonuclease/phosphatase"/>
    <property type="match status" value="1"/>
</dbReference>
<feature type="domain" description="Reverse transcriptase" evidence="2">
    <location>
        <begin position="441"/>
        <end position="634"/>
    </location>
</feature>
<gene>
    <name evidence="3" type="ORF">RIF29_39218</name>
</gene>
<name>A0AAN9HQH0_CROPI</name>
<dbReference type="PANTHER" id="PTHR46890:SF48">
    <property type="entry name" value="RNA-DIRECTED DNA POLYMERASE"/>
    <property type="match status" value="1"/>
</dbReference>
<dbReference type="GO" id="GO:0003824">
    <property type="term" value="F:catalytic activity"/>
    <property type="evidence" value="ECO:0007669"/>
    <property type="project" value="InterPro"/>
</dbReference>
<evidence type="ECO:0000313" key="4">
    <source>
        <dbReference type="Proteomes" id="UP001372338"/>
    </source>
</evidence>
<dbReference type="InterPro" id="IPR005135">
    <property type="entry name" value="Endo/exonuclease/phosphatase"/>
</dbReference>
<keyword evidence="1" id="KW-0472">Membrane</keyword>
<accession>A0AAN9HQH0</accession>
<dbReference type="PANTHER" id="PTHR46890">
    <property type="entry name" value="NON-LTR RETROLELEMENT REVERSE TRANSCRIPTASE-LIKE PROTEIN-RELATED"/>
    <property type="match status" value="1"/>
</dbReference>
<dbReference type="Proteomes" id="UP001372338">
    <property type="component" value="Unassembled WGS sequence"/>
</dbReference>
<keyword evidence="1" id="KW-1133">Transmembrane helix</keyword>
<evidence type="ECO:0000256" key="1">
    <source>
        <dbReference type="SAM" id="Phobius"/>
    </source>
</evidence>
<proteinExistence type="predicted"/>
<dbReference type="CDD" id="cd01650">
    <property type="entry name" value="RT_nLTR_like"/>
    <property type="match status" value="1"/>
</dbReference>
<keyword evidence="1" id="KW-0812">Transmembrane</keyword>
<dbReference type="SUPFAM" id="SSF56219">
    <property type="entry name" value="DNase I-like"/>
    <property type="match status" value="1"/>
</dbReference>
<dbReference type="AlphaFoldDB" id="A0AAN9HQH0"/>
<dbReference type="InterPro" id="IPR000477">
    <property type="entry name" value="RT_dom"/>
</dbReference>
<sequence>MVIIQESRCSGARARSIIKKFGFRNSIVSDVVGYSGGIWILWNNSNISVTPCRIEKQIVHISVQEDNFRSWYLSAIYANPHEAERNDLWDIIANIDQSMDGDWLLIGDFNEIAGANEKKGGAPIDLSKCIRFKNRISSCNLIDMGQSGNLFTWQGSTQYNYELVFKRLDRGLCNVNWRLRFPDATIKVLPRVHSDHHPFLLNTCPFSHSNIARPFRFQAMWLEHVDYNNFMLKNWDRNSLLTDSVNSFIPKIKDCNVFYRKKSLMARIKGIQSSNQYYTNRFLQDLEITLKRELDMTLKHEEMLWFQKSRKEWIIGGDRNTRYYHSRTVTRRRKNKLHALMDSTGNWCYEPDRIKQMIQDFFINLYNEIMPNRFPIQCSISYPKSDLNFSNLGNIASRDEIKKAIFSMGSFKALGEDGLPSIFYKHNWEIVEKNVVDFVHHAWNQPEAIRAINSTLLVLIPKLDPPENASQFRPIALCNVIYKCITKILANRMKPFLSSWISPYQAGFVPGRNIQDNIVIAQELTHTMKNMRGRVGYMSIKIDLEKAYDSISWIFIKNCLLEIDLPTAFIDLIYNCISSSSFSLLWNGEKGDVFYPTRGIRQGDPLSPFLFATCIDKLSHMIEEAVCAGQWKPI</sequence>
<evidence type="ECO:0000313" key="3">
    <source>
        <dbReference type="EMBL" id="KAK7244397.1"/>
    </source>
</evidence>
<dbReference type="InterPro" id="IPR052343">
    <property type="entry name" value="Retrotransposon-Effector_Assoc"/>
</dbReference>
<dbReference type="InterPro" id="IPR043502">
    <property type="entry name" value="DNA/RNA_pol_sf"/>
</dbReference>
<dbReference type="Pfam" id="PF03372">
    <property type="entry name" value="Exo_endo_phos"/>
    <property type="match status" value="1"/>
</dbReference>
<dbReference type="SUPFAM" id="SSF56672">
    <property type="entry name" value="DNA/RNA polymerases"/>
    <property type="match status" value="1"/>
</dbReference>
<dbReference type="EMBL" id="JAYWIO010000008">
    <property type="protein sequence ID" value="KAK7244397.1"/>
    <property type="molecule type" value="Genomic_DNA"/>
</dbReference>
<protein>
    <recommendedName>
        <fullName evidence="2">Reverse transcriptase domain-containing protein</fullName>
    </recommendedName>
</protein>
<comment type="caution">
    <text evidence="3">The sequence shown here is derived from an EMBL/GenBank/DDBJ whole genome shotgun (WGS) entry which is preliminary data.</text>
</comment>
<keyword evidence="4" id="KW-1185">Reference proteome</keyword>
<reference evidence="3 4" key="1">
    <citation type="submission" date="2024-01" db="EMBL/GenBank/DDBJ databases">
        <title>The genomes of 5 underutilized Papilionoideae crops provide insights into root nodulation and disease resistanc.</title>
        <authorList>
            <person name="Yuan L."/>
        </authorList>
    </citation>
    <scope>NUCLEOTIDE SEQUENCE [LARGE SCALE GENOMIC DNA]</scope>
    <source>
        <strain evidence="3">ZHUSHIDOU_FW_LH</strain>
        <tissue evidence="3">Leaf</tissue>
    </source>
</reference>
<dbReference type="InterPro" id="IPR036691">
    <property type="entry name" value="Endo/exonu/phosph_ase_sf"/>
</dbReference>
<dbReference type="Pfam" id="PF00078">
    <property type="entry name" value="RVT_1"/>
    <property type="match status" value="1"/>
</dbReference>
<dbReference type="PROSITE" id="PS50878">
    <property type="entry name" value="RT_POL"/>
    <property type="match status" value="1"/>
</dbReference>
<feature type="transmembrane region" description="Helical" evidence="1">
    <location>
        <begin position="21"/>
        <end position="42"/>
    </location>
</feature>
<evidence type="ECO:0000259" key="2">
    <source>
        <dbReference type="PROSITE" id="PS50878"/>
    </source>
</evidence>